<dbReference type="Proteomes" id="UP000281547">
    <property type="component" value="Unassembled WGS sequence"/>
</dbReference>
<dbReference type="PRINTS" id="PR00413">
    <property type="entry name" value="HADHALOGNASE"/>
</dbReference>
<dbReference type="Gene3D" id="1.10.150.240">
    <property type="entry name" value="Putative phosphatase, domain 2"/>
    <property type="match status" value="1"/>
</dbReference>
<dbReference type="PANTHER" id="PTHR43481">
    <property type="entry name" value="FRUCTOSE-1-PHOSPHATE PHOSPHATASE"/>
    <property type="match status" value="1"/>
</dbReference>
<dbReference type="CDD" id="cd07505">
    <property type="entry name" value="HAD_BPGM-like"/>
    <property type="match status" value="1"/>
</dbReference>
<proteinExistence type="predicted"/>
<dbReference type="InterPro" id="IPR006439">
    <property type="entry name" value="HAD-SF_hydro_IA"/>
</dbReference>
<sequence>MFRKGAGQLEGFAQCNDRSPLLYSHRNSCSATAMKTPLKIAGVLWDIDGTLVDSEPFHHGALVAACAEHGVDLSDLSAEAFIGVHIEDVFHALRDRLPAELAYEVWNGRIGAHYANGIESLLAQPGAVETIAALTQKGILQACVSNSGRAIVDANVKALGIAEHLRFTISLDDLKNGKPHPEAYTTGSERLGLAPRHVLAVEDSATGLRSARAAGCYAVAYWPFPERPVPDNMRRNADRVVRHLGDIPDVIERLAAPTA</sequence>
<dbReference type="GO" id="GO:0050308">
    <property type="term" value="F:sugar-phosphatase activity"/>
    <property type="evidence" value="ECO:0007669"/>
    <property type="project" value="TreeGrafter"/>
</dbReference>
<evidence type="ECO:0000313" key="1">
    <source>
        <dbReference type="EMBL" id="RUT32746.1"/>
    </source>
</evidence>
<reference evidence="1 2" key="1">
    <citation type="journal article" date="2016" name="Int. J. Syst. Evol. Microbiol.">
        <title>Arsenicitalea aurantiaca gen. nov., sp. nov., a new member of the family Hyphomicrobiaceae, isolated from high-arsenic sediment.</title>
        <authorList>
            <person name="Mu Y."/>
            <person name="Zhou L."/>
            <person name="Zeng X.C."/>
            <person name="Liu L."/>
            <person name="Pan Y."/>
            <person name="Chen X."/>
            <person name="Wang J."/>
            <person name="Li S."/>
            <person name="Li W.J."/>
            <person name="Wang Y."/>
        </authorList>
    </citation>
    <scope>NUCLEOTIDE SEQUENCE [LARGE SCALE GENOMIC DNA]</scope>
    <source>
        <strain evidence="1 2">42-50</strain>
    </source>
</reference>
<evidence type="ECO:0000313" key="2">
    <source>
        <dbReference type="Proteomes" id="UP000281547"/>
    </source>
</evidence>
<comment type="caution">
    <text evidence="1">The sequence shown here is derived from an EMBL/GenBank/DDBJ whole genome shotgun (WGS) entry which is preliminary data.</text>
</comment>
<organism evidence="1 2">
    <name type="scientific">Arsenicitalea aurantiaca</name>
    <dbReference type="NCBI Taxonomy" id="1783274"/>
    <lineage>
        <taxon>Bacteria</taxon>
        <taxon>Pseudomonadati</taxon>
        <taxon>Pseudomonadota</taxon>
        <taxon>Alphaproteobacteria</taxon>
        <taxon>Hyphomicrobiales</taxon>
        <taxon>Devosiaceae</taxon>
        <taxon>Arsenicitalea</taxon>
    </lineage>
</organism>
<dbReference type="PANTHER" id="PTHR43481:SF4">
    <property type="entry name" value="GLYCEROL-1-PHOSPHATE PHOSPHOHYDROLASE 1-RELATED"/>
    <property type="match status" value="1"/>
</dbReference>
<dbReference type="NCBIfam" id="TIGR01509">
    <property type="entry name" value="HAD-SF-IA-v3"/>
    <property type="match status" value="1"/>
</dbReference>
<dbReference type="Pfam" id="PF13419">
    <property type="entry name" value="HAD_2"/>
    <property type="match status" value="1"/>
</dbReference>
<dbReference type="Gene3D" id="3.40.50.1000">
    <property type="entry name" value="HAD superfamily/HAD-like"/>
    <property type="match status" value="1"/>
</dbReference>
<dbReference type="SFLD" id="SFLDG01129">
    <property type="entry name" value="C1.5:_HAD__Beta-PGM__Phosphata"/>
    <property type="match status" value="1"/>
</dbReference>
<dbReference type="InterPro" id="IPR041492">
    <property type="entry name" value="HAD_2"/>
</dbReference>
<accession>A0A433XFB5</accession>
<dbReference type="AlphaFoldDB" id="A0A433XFB5"/>
<dbReference type="EMBL" id="RZNJ01000002">
    <property type="protein sequence ID" value="RUT32746.1"/>
    <property type="molecule type" value="Genomic_DNA"/>
</dbReference>
<dbReference type="InterPro" id="IPR023198">
    <property type="entry name" value="PGP-like_dom2"/>
</dbReference>
<dbReference type="SFLD" id="SFLDG01135">
    <property type="entry name" value="C1.5.6:_HAD__Beta-PGM__Phospha"/>
    <property type="match status" value="1"/>
</dbReference>
<gene>
    <name evidence="1" type="ORF">EMQ25_06265</name>
</gene>
<dbReference type="InterPro" id="IPR036412">
    <property type="entry name" value="HAD-like_sf"/>
</dbReference>
<dbReference type="InterPro" id="IPR023214">
    <property type="entry name" value="HAD_sf"/>
</dbReference>
<protein>
    <submittedName>
        <fullName evidence="1">HAD family phosphatase</fullName>
    </submittedName>
</protein>
<name>A0A433XFB5_9HYPH</name>
<dbReference type="SFLD" id="SFLDS00003">
    <property type="entry name" value="Haloacid_Dehalogenase"/>
    <property type="match status" value="1"/>
</dbReference>
<dbReference type="InterPro" id="IPR051806">
    <property type="entry name" value="HAD-like_SPP"/>
</dbReference>
<keyword evidence="2" id="KW-1185">Reference proteome</keyword>
<dbReference type="SUPFAM" id="SSF56784">
    <property type="entry name" value="HAD-like"/>
    <property type="match status" value="1"/>
</dbReference>